<sequence length="57" mass="6535">MKTEPLQSNDYNCGLWCLAQMAAVLRGFDLTGLCEWDMLAFHCYLHELITHIPVPSH</sequence>
<evidence type="ECO:0000313" key="2">
    <source>
        <dbReference type="Proteomes" id="UP000054018"/>
    </source>
</evidence>
<organism evidence="1 2">
    <name type="scientific">Pisolithus microcarpus 441</name>
    <dbReference type="NCBI Taxonomy" id="765257"/>
    <lineage>
        <taxon>Eukaryota</taxon>
        <taxon>Fungi</taxon>
        <taxon>Dikarya</taxon>
        <taxon>Basidiomycota</taxon>
        <taxon>Agaricomycotina</taxon>
        <taxon>Agaricomycetes</taxon>
        <taxon>Agaricomycetidae</taxon>
        <taxon>Boletales</taxon>
        <taxon>Sclerodermatineae</taxon>
        <taxon>Pisolithaceae</taxon>
        <taxon>Pisolithus</taxon>
    </lineage>
</organism>
<protein>
    <recommendedName>
        <fullName evidence="3">Ubiquitin-like protease family profile domain-containing protein</fullName>
    </recommendedName>
</protein>
<evidence type="ECO:0000313" key="1">
    <source>
        <dbReference type="EMBL" id="KIK11372.1"/>
    </source>
</evidence>
<dbReference type="OrthoDB" id="2976051at2759"/>
<dbReference type="AlphaFoldDB" id="A0A0C9YM42"/>
<dbReference type="EMBL" id="KN834230">
    <property type="protein sequence ID" value="KIK11372.1"/>
    <property type="molecule type" value="Genomic_DNA"/>
</dbReference>
<dbReference type="SUPFAM" id="SSF54001">
    <property type="entry name" value="Cysteine proteinases"/>
    <property type="match status" value="1"/>
</dbReference>
<proteinExistence type="predicted"/>
<dbReference type="HOGENOM" id="CLU_210039_0_0_1"/>
<gene>
    <name evidence="1" type="ORF">PISMIDRAFT_122801</name>
</gene>
<dbReference type="InterPro" id="IPR038765">
    <property type="entry name" value="Papain-like_cys_pep_sf"/>
</dbReference>
<reference evidence="1 2" key="1">
    <citation type="submission" date="2014-04" db="EMBL/GenBank/DDBJ databases">
        <authorList>
            <consortium name="DOE Joint Genome Institute"/>
            <person name="Kuo A."/>
            <person name="Kohler A."/>
            <person name="Costa M.D."/>
            <person name="Nagy L.G."/>
            <person name="Floudas D."/>
            <person name="Copeland A."/>
            <person name="Barry K.W."/>
            <person name="Cichocki N."/>
            <person name="Veneault-Fourrey C."/>
            <person name="LaButti K."/>
            <person name="Lindquist E.A."/>
            <person name="Lipzen A."/>
            <person name="Lundell T."/>
            <person name="Morin E."/>
            <person name="Murat C."/>
            <person name="Sun H."/>
            <person name="Tunlid A."/>
            <person name="Henrissat B."/>
            <person name="Grigoriev I.V."/>
            <person name="Hibbett D.S."/>
            <person name="Martin F."/>
            <person name="Nordberg H.P."/>
            <person name="Cantor M.N."/>
            <person name="Hua S.X."/>
        </authorList>
    </citation>
    <scope>NUCLEOTIDE SEQUENCE [LARGE SCALE GENOMIC DNA]</scope>
    <source>
        <strain evidence="1 2">441</strain>
    </source>
</reference>
<evidence type="ECO:0008006" key="3">
    <source>
        <dbReference type="Google" id="ProtNLM"/>
    </source>
</evidence>
<reference evidence="2" key="2">
    <citation type="submission" date="2015-01" db="EMBL/GenBank/DDBJ databases">
        <title>Evolutionary Origins and Diversification of the Mycorrhizal Mutualists.</title>
        <authorList>
            <consortium name="DOE Joint Genome Institute"/>
            <consortium name="Mycorrhizal Genomics Consortium"/>
            <person name="Kohler A."/>
            <person name="Kuo A."/>
            <person name="Nagy L.G."/>
            <person name="Floudas D."/>
            <person name="Copeland A."/>
            <person name="Barry K.W."/>
            <person name="Cichocki N."/>
            <person name="Veneault-Fourrey C."/>
            <person name="LaButti K."/>
            <person name="Lindquist E.A."/>
            <person name="Lipzen A."/>
            <person name="Lundell T."/>
            <person name="Morin E."/>
            <person name="Murat C."/>
            <person name="Riley R."/>
            <person name="Ohm R."/>
            <person name="Sun H."/>
            <person name="Tunlid A."/>
            <person name="Henrissat B."/>
            <person name="Grigoriev I.V."/>
            <person name="Hibbett D.S."/>
            <person name="Martin F."/>
        </authorList>
    </citation>
    <scope>NUCLEOTIDE SEQUENCE [LARGE SCALE GENOMIC DNA]</scope>
    <source>
        <strain evidence="2">441</strain>
    </source>
</reference>
<name>A0A0C9YM42_9AGAM</name>
<dbReference type="Proteomes" id="UP000054018">
    <property type="component" value="Unassembled WGS sequence"/>
</dbReference>
<keyword evidence="2" id="KW-1185">Reference proteome</keyword>
<accession>A0A0C9YM42</accession>